<accession>A0A2D0IWN7</accession>
<evidence type="ECO:0000313" key="1">
    <source>
        <dbReference type="EMBL" id="PHM26321.1"/>
    </source>
</evidence>
<protein>
    <submittedName>
        <fullName evidence="1">Capsid portal protein</fullName>
    </submittedName>
</protein>
<proteinExistence type="predicted"/>
<organism evidence="1 2">
    <name type="scientific">Xenorhabdus ehlersii</name>
    <dbReference type="NCBI Taxonomy" id="290111"/>
    <lineage>
        <taxon>Bacteria</taxon>
        <taxon>Pseudomonadati</taxon>
        <taxon>Pseudomonadota</taxon>
        <taxon>Gammaproteobacteria</taxon>
        <taxon>Enterobacterales</taxon>
        <taxon>Morganellaceae</taxon>
        <taxon>Xenorhabdus</taxon>
    </lineage>
</organism>
<name>A0A2D0IWN7_9GAMM</name>
<dbReference type="Proteomes" id="UP000225605">
    <property type="component" value="Unassembled WGS sequence"/>
</dbReference>
<dbReference type="EMBL" id="NIBT01000003">
    <property type="protein sequence ID" value="PHM26321.1"/>
    <property type="molecule type" value="Genomic_DNA"/>
</dbReference>
<gene>
    <name evidence="1" type="ORF">Xehl_00653</name>
</gene>
<comment type="caution">
    <text evidence="1">The sequence shown here is derived from an EMBL/GenBank/DDBJ whole genome shotgun (WGS) entry which is preliminary data.</text>
</comment>
<evidence type="ECO:0000313" key="2">
    <source>
        <dbReference type="Proteomes" id="UP000225605"/>
    </source>
</evidence>
<reference evidence="1 2" key="1">
    <citation type="journal article" date="2017" name="Nat. Microbiol.">
        <title>Natural product diversity associated with the nematode symbionts Photorhabdus and Xenorhabdus.</title>
        <authorList>
            <person name="Tobias N.J."/>
            <person name="Wolff H."/>
            <person name="Djahanschiri B."/>
            <person name="Grundmann F."/>
            <person name="Kronenwerth M."/>
            <person name="Shi Y.M."/>
            <person name="Simonyi S."/>
            <person name="Grun P."/>
            <person name="Shapiro-Ilan D."/>
            <person name="Pidot S.J."/>
            <person name="Stinear T.P."/>
            <person name="Ebersberger I."/>
            <person name="Bode H.B."/>
        </authorList>
    </citation>
    <scope>NUCLEOTIDE SEQUENCE [LARGE SCALE GENOMIC DNA]</scope>
    <source>
        <strain evidence="1 2">DSM 16337</strain>
    </source>
</reference>
<dbReference type="AlphaFoldDB" id="A0A2D0IWN7"/>
<sequence>MLGQPLTLKHSPAKFTRRGVDLNTYWFVQYGYETKPFEFKTGHLFHLREPDINQELYGLPEYLAAIPSILLNEASTLFRRKYYLNGSHAGYILYATFAICFCMPPAARKAAFKLSHCPKPRRKMNF</sequence>